<proteinExistence type="predicted"/>
<name>A0ABM7C6P1_9FLAO</name>
<dbReference type="EMBL" id="CP034158">
    <property type="protein sequence ID" value="AZI66614.1"/>
    <property type="molecule type" value="Genomic_DNA"/>
</dbReference>
<evidence type="ECO:0000313" key="2">
    <source>
        <dbReference type="Proteomes" id="UP000274483"/>
    </source>
</evidence>
<accession>A0ABM7C6P1</accession>
<keyword evidence="2" id="KW-1185">Reference proteome</keyword>
<evidence type="ECO:0000313" key="1">
    <source>
        <dbReference type="EMBL" id="AZI66614.1"/>
    </source>
</evidence>
<dbReference type="RefSeq" id="WP_124757209.1">
    <property type="nucleotide sequence ID" value="NZ_CBCRWA010000003.1"/>
</dbReference>
<gene>
    <name evidence="1" type="ORF">EIB71_02480</name>
</gene>
<dbReference type="Proteomes" id="UP000274483">
    <property type="component" value="Chromosome"/>
</dbReference>
<protein>
    <submittedName>
        <fullName evidence="1">Uncharacterized protein</fullName>
    </submittedName>
</protein>
<organism evidence="1 2">
    <name type="scientific">Kaistella daneshvariae</name>
    <dbReference type="NCBI Taxonomy" id="2487074"/>
    <lineage>
        <taxon>Bacteria</taxon>
        <taxon>Pseudomonadati</taxon>
        <taxon>Bacteroidota</taxon>
        <taxon>Flavobacteriia</taxon>
        <taxon>Flavobacteriales</taxon>
        <taxon>Weeksellaceae</taxon>
        <taxon>Chryseobacterium group</taxon>
        <taxon>Kaistella</taxon>
    </lineage>
</organism>
<sequence>MKSRIVRICIYPKDIQRITGKSDRYSRDLLRRIRIDLNKRDHQLVTVEEFSIYMGLSCEAVQQFIVD</sequence>
<reference evidence="1 2" key="1">
    <citation type="submission" date="2018-11" db="EMBL/GenBank/DDBJ databases">
        <title>Proposal to divide the Flavobacteriaceae and reorganize its genera based on Amino Acid Identity values calculated from whole genome sequences.</title>
        <authorList>
            <person name="Nicholson A.C."/>
            <person name="Gulvik C.A."/>
            <person name="Whitney A.M."/>
            <person name="Humrighouse B.W."/>
            <person name="Bell M."/>
            <person name="Holmes B."/>
            <person name="Steigerwalt A.G."/>
            <person name="Villarma A."/>
            <person name="Sheth M."/>
            <person name="Batra D."/>
            <person name="Pryor J."/>
            <person name="Bernardet J.-F."/>
            <person name="Hugo C."/>
            <person name="Kampfer P."/>
            <person name="Newman J.D."/>
            <person name="McQuiston J.R."/>
        </authorList>
    </citation>
    <scope>NUCLEOTIDE SEQUENCE [LARGE SCALE GENOMIC DNA]</scope>
    <source>
        <strain evidence="1 2">H3001</strain>
    </source>
</reference>